<sequence>MPTSLLLLFLFTLAVSLLICAVLD</sequence>
<proteinExistence type="predicted"/>
<organism evidence="1">
    <name type="scientific">Arundo donax</name>
    <name type="common">Giant reed</name>
    <name type="synonym">Donax arundinaceus</name>
    <dbReference type="NCBI Taxonomy" id="35708"/>
    <lineage>
        <taxon>Eukaryota</taxon>
        <taxon>Viridiplantae</taxon>
        <taxon>Streptophyta</taxon>
        <taxon>Embryophyta</taxon>
        <taxon>Tracheophyta</taxon>
        <taxon>Spermatophyta</taxon>
        <taxon>Magnoliopsida</taxon>
        <taxon>Liliopsida</taxon>
        <taxon>Poales</taxon>
        <taxon>Poaceae</taxon>
        <taxon>PACMAD clade</taxon>
        <taxon>Arundinoideae</taxon>
        <taxon>Arundineae</taxon>
        <taxon>Arundo</taxon>
    </lineage>
</organism>
<reference evidence="1" key="1">
    <citation type="submission" date="2014-09" db="EMBL/GenBank/DDBJ databases">
        <authorList>
            <person name="Magalhaes I.L.F."/>
            <person name="Oliveira U."/>
            <person name="Santos F.R."/>
            <person name="Vidigal T.H.D.A."/>
            <person name="Brescovit A.D."/>
            <person name="Santos A.J."/>
        </authorList>
    </citation>
    <scope>NUCLEOTIDE SEQUENCE</scope>
    <source>
        <tissue evidence="1">Shoot tissue taken approximately 20 cm above the soil surface</tissue>
    </source>
</reference>
<evidence type="ECO:0000313" key="1">
    <source>
        <dbReference type="EMBL" id="JAD61129.1"/>
    </source>
</evidence>
<reference evidence="1" key="2">
    <citation type="journal article" date="2015" name="Data Brief">
        <title>Shoot transcriptome of the giant reed, Arundo donax.</title>
        <authorList>
            <person name="Barrero R.A."/>
            <person name="Guerrero F.D."/>
            <person name="Moolhuijzen P."/>
            <person name="Goolsby J.A."/>
            <person name="Tidwell J."/>
            <person name="Bellgard S.E."/>
            <person name="Bellgard M.I."/>
        </authorList>
    </citation>
    <scope>NUCLEOTIDE SEQUENCE</scope>
    <source>
        <tissue evidence="1">Shoot tissue taken approximately 20 cm above the soil surface</tissue>
    </source>
</reference>
<dbReference type="AlphaFoldDB" id="A0A0A9BB23"/>
<dbReference type="EMBL" id="GBRH01236766">
    <property type="protein sequence ID" value="JAD61129.1"/>
    <property type="molecule type" value="Transcribed_RNA"/>
</dbReference>
<protein>
    <submittedName>
        <fullName evidence="1">Uncharacterized protein</fullName>
    </submittedName>
</protein>
<name>A0A0A9BB23_ARUDO</name>
<accession>A0A0A9BB23</accession>